<organism evidence="1">
    <name type="scientific">hydrothermal vent metagenome</name>
    <dbReference type="NCBI Taxonomy" id="652676"/>
    <lineage>
        <taxon>unclassified sequences</taxon>
        <taxon>metagenomes</taxon>
        <taxon>ecological metagenomes</taxon>
    </lineage>
</organism>
<gene>
    <name evidence="1" type="ORF">MNBD_GAMMA13-444</name>
</gene>
<proteinExistence type="predicted"/>
<name>A0A3B0Y524_9ZZZZ</name>
<dbReference type="AlphaFoldDB" id="A0A3B0Y524"/>
<sequence length="295" mass="31206">MWALHGFKLSLAGFLGAALLLGAVEFALASEGQLPQSSVAAPVVGGPLVVTSKGAGDVRWILPGKRRLDPKIFGTPAAPLGFEPDVGLPIDMRLVNADGSAWTTTALPTPFSDKFAPISGYYALKAVDVTLDDSPASKDKIEFSARFASPDNNNIYKVTSKHVIPVGLAHTFMGGVGTNFSFHGMTGIGTKLMPTMPVLMAFWGAAILQVNGVVVATNRLVHVMITCDARDADYKLVFDDAVDCSHVHTHVILANIAITPNGPVTSPVPTGFILPNGMEQPFLHIMYEDIKVNGG</sequence>
<dbReference type="EMBL" id="UOFK01000004">
    <property type="protein sequence ID" value="VAW71513.1"/>
    <property type="molecule type" value="Genomic_DNA"/>
</dbReference>
<evidence type="ECO:0000313" key="1">
    <source>
        <dbReference type="EMBL" id="VAW71513.1"/>
    </source>
</evidence>
<protein>
    <submittedName>
        <fullName evidence="1">Uncharacterized protein</fullName>
    </submittedName>
</protein>
<reference evidence="1" key="1">
    <citation type="submission" date="2018-06" db="EMBL/GenBank/DDBJ databases">
        <authorList>
            <person name="Zhirakovskaya E."/>
        </authorList>
    </citation>
    <scope>NUCLEOTIDE SEQUENCE</scope>
</reference>
<accession>A0A3B0Y524</accession>